<gene>
    <name evidence="2" type="ORF">LTR36_000070</name>
</gene>
<name>A0AAV9JZF8_9PEZI</name>
<evidence type="ECO:0000313" key="2">
    <source>
        <dbReference type="EMBL" id="KAK4550491.1"/>
    </source>
</evidence>
<keyword evidence="3" id="KW-1185">Reference proteome</keyword>
<proteinExistence type="predicted"/>
<dbReference type="Proteomes" id="UP001324427">
    <property type="component" value="Unassembled WGS sequence"/>
</dbReference>
<dbReference type="EMBL" id="JAVFHQ010000001">
    <property type="protein sequence ID" value="KAK4550491.1"/>
    <property type="molecule type" value="Genomic_DNA"/>
</dbReference>
<reference evidence="2 3" key="1">
    <citation type="submission" date="2021-11" db="EMBL/GenBank/DDBJ databases">
        <title>Black yeast isolated from Biological Soil Crust.</title>
        <authorList>
            <person name="Kurbessoian T."/>
        </authorList>
    </citation>
    <scope>NUCLEOTIDE SEQUENCE [LARGE SCALE GENOMIC DNA]</scope>
    <source>
        <strain evidence="2 3">CCFEE 5522</strain>
    </source>
</reference>
<comment type="caution">
    <text evidence="2">The sequence shown here is derived from an EMBL/GenBank/DDBJ whole genome shotgun (WGS) entry which is preliminary data.</text>
</comment>
<accession>A0AAV9JZF8</accession>
<protein>
    <submittedName>
        <fullName evidence="2">Uncharacterized protein</fullName>
    </submittedName>
</protein>
<organism evidence="2 3">
    <name type="scientific">Oleoguttula mirabilis</name>
    <dbReference type="NCBI Taxonomy" id="1507867"/>
    <lineage>
        <taxon>Eukaryota</taxon>
        <taxon>Fungi</taxon>
        <taxon>Dikarya</taxon>
        <taxon>Ascomycota</taxon>
        <taxon>Pezizomycotina</taxon>
        <taxon>Dothideomycetes</taxon>
        <taxon>Dothideomycetidae</taxon>
        <taxon>Mycosphaerellales</taxon>
        <taxon>Teratosphaeriaceae</taxon>
        <taxon>Oleoguttula</taxon>
    </lineage>
</organism>
<evidence type="ECO:0000256" key="1">
    <source>
        <dbReference type="SAM" id="MobiDB-lite"/>
    </source>
</evidence>
<feature type="compositionally biased region" description="Acidic residues" evidence="1">
    <location>
        <begin position="42"/>
        <end position="57"/>
    </location>
</feature>
<sequence length="201" mass="23269">MVYPTQEARPNLTRSIDSQSRDSKTLRSESTPSSSRSATLEPDSDPGDEDYESVEEDDSVPIELFFRPVIEEESSGAEQQLERVEAIVHFSPTHTTFRYLKLQVQGQSQSLFGKEVEKYLSTKHPGRRNKRLNVNIEHDIRAIWPRPMERRLCLNSTWTPQGHRVVEENWERIQKWLGEGCQQRHPLRGVRLEVERTASVG</sequence>
<dbReference type="AlphaFoldDB" id="A0AAV9JZF8"/>
<feature type="region of interest" description="Disordered" evidence="1">
    <location>
        <begin position="1"/>
        <end position="57"/>
    </location>
</feature>
<feature type="compositionally biased region" description="Low complexity" evidence="1">
    <location>
        <begin position="28"/>
        <end position="41"/>
    </location>
</feature>
<evidence type="ECO:0000313" key="3">
    <source>
        <dbReference type="Proteomes" id="UP001324427"/>
    </source>
</evidence>